<proteinExistence type="predicted"/>
<sequence length="35" mass="3885">MMAEVNEAGEVVQIWYPVTEGRLRSHSCFSVKSSG</sequence>
<name>A0A2T6APC9_9RHOB</name>
<accession>A0A2T6APC9</accession>
<protein>
    <submittedName>
        <fullName evidence="1">Uncharacterized protein</fullName>
    </submittedName>
</protein>
<comment type="caution">
    <text evidence="1">The sequence shown here is derived from an EMBL/GenBank/DDBJ whole genome shotgun (WGS) entry which is preliminary data.</text>
</comment>
<reference evidence="1 2" key="1">
    <citation type="submission" date="2018-04" db="EMBL/GenBank/DDBJ databases">
        <title>Genomic Encyclopedia of Archaeal and Bacterial Type Strains, Phase II (KMG-II): from individual species to whole genera.</title>
        <authorList>
            <person name="Goeker M."/>
        </authorList>
    </citation>
    <scope>NUCLEOTIDE SEQUENCE [LARGE SCALE GENOMIC DNA]</scope>
    <source>
        <strain evidence="1 2">DSM 21823</strain>
    </source>
</reference>
<keyword evidence="2" id="KW-1185">Reference proteome</keyword>
<evidence type="ECO:0000313" key="2">
    <source>
        <dbReference type="Proteomes" id="UP000244224"/>
    </source>
</evidence>
<dbReference type="Proteomes" id="UP000244224">
    <property type="component" value="Unassembled WGS sequence"/>
</dbReference>
<organism evidence="1 2">
    <name type="scientific">Gemmobacter caeni</name>
    <dbReference type="NCBI Taxonomy" id="589035"/>
    <lineage>
        <taxon>Bacteria</taxon>
        <taxon>Pseudomonadati</taxon>
        <taxon>Pseudomonadota</taxon>
        <taxon>Alphaproteobacteria</taxon>
        <taxon>Rhodobacterales</taxon>
        <taxon>Paracoccaceae</taxon>
        <taxon>Gemmobacter</taxon>
    </lineage>
</organism>
<gene>
    <name evidence="1" type="ORF">C8N34_12136</name>
</gene>
<evidence type="ECO:0000313" key="1">
    <source>
        <dbReference type="EMBL" id="PTX45606.1"/>
    </source>
</evidence>
<dbReference type="EMBL" id="QBKP01000021">
    <property type="protein sequence ID" value="PTX45606.1"/>
    <property type="molecule type" value="Genomic_DNA"/>
</dbReference>
<dbReference type="AlphaFoldDB" id="A0A2T6APC9"/>